<dbReference type="Proteomes" id="UP000262371">
    <property type="component" value="Unassembled WGS sequence"/>
</dbReference>
<evidence type="ECO:0000259" key="5">
    <source>
        <dbReference type="Pfam" id="PF08352"/>
    </source>
</evidence>
<keyword evidence="7" id="KW-1185">Reference proteome</keyword>
<proteinExistence type="predicted"/>
<evidence type="ECO:0000256" key="1">
    <source>
        <dbReference type="ARBA" id="ARBA00004202"/>
    </source>
</evidence>
<dbReference type="GO" id="GO:0015833">
    <property type="term" value="P:peptide transport"/>
    <property type="evidence" value="ECO:0007669"/>
    <property type="project" value="InterPro"/>
</dbReference>
<dbReference type="AlphaFoldDB" id="A0A371YZ59"/>
<dbReference type="EMBL" id="QUWV01000089">
    <property type="protein sequence ID" value="RFD19534.1"/>
    <property type="molecule type" value="Genomic_DNA"/>
</dbReference>
<keyword evidence="2" id="KW-0813">Transport</keyword>
<dbReference type="GO" id="GO:0005524">
    <property type="term" value="F:ATP binding"/>
    <property type="evidence" value="ECO:0007669"/>
    <property type="project" value="UniProtKB-KW"/>
</dbReference>
<dbReference type="Pfam" id="PF08352">
    <property type="entry name" value="oligo_HPY"/>
    <property type="match status" value="1"/>
</dbReference>
<evidence type="ECO:0000313" key="6">
    <source>
        <dbReference type="EMBL" id="RFD19534.1"/>
    </source>
</evidence>
<reference evidence="6 7" key="1">
    <citation type="submission" date="2018-08" db="EMBL/GenBank/DDBJ databases">
        <title>Komagataeibacter sp. AV 382.</title>
        <authorList>
            <person name="Skraban J."/>
            <person name="Trcek J."/>
        </authorList>
    </citation>
    <scope>NUCLEOTIDE SEQUENCE [LARGE SCALE GENOMIC DNA]</scope>
    <source>
        <strain evidence="6 7">AV 382</strain>
    </source>
</reference>
<keyword evidence="3" id="KW-0547">Nucleotide-binding</keyword>
<dbReference type="NCBIfam" id="TIGR01727">
    <property type="entry name" value="oligo_HPY"/>
    <property type="match status" value="1"/>
</dbReference>
<feature type="non-terminal residue" evidence="6">
    <location>
        <position position="1"/>
    </location>
</feature>
<dbReference type="GO" id="GO:0005886">
    <property type="term" value="C:plasma membrane"/>
    <property type="evidence" value="ECO:0007669"/>
    <property type="project" value="UniProtKB-SubCell"/>
</dbReference>
<feature type="domain" description="Oligopeptide/dipeptide ABC transporter C-terminal" evidence="5">
    <location>
        <begin position="7"/>
        <end position="40"/>
    </location>
</feature>
<name>A0A371YZ59_9PROT</name>
<dbReference type="RefSeq" id="WP_338034338.1">
    <property type="nucleotide sequence ID" value="NZ_QUWV01000089.1"/>
</dbReference>
<evidence type="ECO:0000256" key="3">
    <source>
        <dbReference type="ARBA" id="ARBA00022741"/>
    </source>
</evidence>
<comment type="subcellular location">
    <subcellularLocation>
        <location evidence="1">Cell membrane</location>
        <topology evidence="1">Peripheral membrane protein</topology>
    </subcellularLocation>
</comment>
<accession>A0A371YZ59</accession>
<sequence length="75" mass="7884">PLYGPRPHRLPAIAGVPPLPAQRPAGCAFGPRCAYVHESCRLRPPPLVTVATGQDAACVLPAEGTPLPPRAMREP</sequence>
<protein>
    <submittedName>
        <fullName evidence="6">ABC transporter ATP-binding protein</fullName>
    </submittedName>
</protein>
<dbReference type="InterPro" id="IPR013563">
    <property type="entry name" value="Oligopep_ABC_C"/>
</dbReference>
<keyword evidence="4 6" id="KW-0067">ATP-binding</keyword>
<gene>
    <name evidence="6" type="primary">oppD</name>
    <name evidence="6" type="ORF">DY926_10715</name>
</gene>
<evidence type="ECO:0000256" key="4">
    <source>
        <dbReference type="ARBA" id="ARBA00022840"/>
    </source>
</evidence>
<comment type="caution">
    <text evidence="6">The sequence shown here is derived from an EMBL/GenBank/DDBJ whole genome shotgun (WGS) entry which is preliminary data.</text>
</comment>
<evidence type="ECO:0000313" key="7">
    <source>
        <dbReference type="Proteomes" id="UP000262371"/>
    </source>
</evidence>
<organism evidence="6 7">
    <name type="scientific">Komagataeibacter melaceti</name>
    <dbReference type="NCBI Taxonomy" id="2766577"/>
    <lineage>
        <taxon>Bacteria</taxon>
        <taxon>Pseudomonadati</taxon>
        <taxon>Pseudomonadota</taxon>
        <taxon>Alphaproteobacteria</taxon>
        <taxon>Acetobacterales</taxon>
        <taxon>Acetobacteraceae</taxon>
        <taxon>Komagataeibacter</taxon>
    </lineage>
</organism>
<evidence type="ECO:0000256" key="2">
    <source>
        <dbReference type="ARBA" id="ARBA00022448"/>
    </source>
</evidence>